<comment type="function">
    <text evidence="2 7">Hydrolysis of 6-phosphogluconolactone to 6-phosphogluconate.</text>
</comment>
<dbReference type="GO" id="GO:0005975">
    <property type="term" value="P:carbohydrate metabolic process"/>
    <property type="evidence" value="ECO:0007669"/>
    <property type="project" value="UniProtKB-UniRule"/>
</dbReference>
<comment type="caution">
    <text evidence="9">The sequence shown here is derived from an EMBL/GenBank/DDBJ whole genome shotgun (WGS) entry which is preliminary data.</text>
</comment>
<evidence type="ECO:0000256" key="7">
    <source>
        <dbReference type="RuleBase" id="RU365095"/>
    </source>
</evidence>
<comment type="pathway">
    <text evidence="3 7">Carbohydrate degradation; pentose phosphate pathway; D-ribulose 5-phosphate from D-glucose 6-phosphate (oxidative stage): step 2/3.</text>
</comment>
<dbReference type="RefSeq" id="WP_142941680.1">
    <property type="nucleotide sequence ID" value="NZ_VIKR01000002.1"/>
</dbReference>
<dbReference type="SUPFAM" id="SSF100950">
    <property type="entry name" value="NagB/RpiA/CoA transferase-like"/>
    <property type="match status" value="1"/>
</dbReference>
<dbReference type="CDD" id="cd01400">
    <property type="entry name" value="6PGL"/>
    <property type="match status" value="1"/>
</dbReference>
<gene>
    <name evidence="7 9" type="primary">pgl</name>
    <name evidence="9" type="ORF">FLL45_08975</name>
</gene>
<dbReference type="AlphaFoldDB" id="A0A545TCW4"/>
<evidence type="ECO:0000256" key="3">
    <source>
        <dbReference type="ARBA" id="ARBA00004961"/>
    </source>
</evidence>
<keyword evidence="7 9" id="KW-0378">Hydrolase</keyword>
<dbReference type="GO" id="GO:0006098">
    <property type="term" value="P:pentose-phosphate shunt"/>
    <property type="evidence" value="ECO:0007669"/>
    <property type="project" value="UniProtKB-UniPathway"/>
</dbReference>
<protein>
    <recommendedName>
        <fullName evidence="6 7">6-phosphogluconolactonase</fullName>
        <shortName evidence="7">6PGL</shortName>
        <ecNumber evidence="5 7">3.1.1.31</ecNumber>
    </recommendedName>
</protein>
<dbReference type="Proteomes" id="UP000317839">
    <property type="component" value="Unassembled WGS sequence"/>
</dbReference>
<dbReference type="NCBIfam" id="TIGR01198">
    <property type="entry name" value="pgl"/>
    <property type="match status" value="1"/>
</dbReference>
<evidence type="ECO:0000256" key="1">
    <source>
        <dbReference type="ARBA" id="ARBA00000832"/>
    </source>
</evidence>
<dbReference type="Pfam" id="PF01182">
    <property type="entry name" value="Glucosamine_iso"/>
    <property type="match status" value="1"/>
</dbReference>
<evidence type="ECO:0000256" key="5">
    <source>
        <dbReference type="ARBA" id="ARBA00013198"/>
    </source>
</evidence>
<comment type="similarity">
    <text evidence="4 7">Belongs to the glucosamine/galactosamine-6-phosphate isomerase family. 6-phosphogluconolactonase subfamily.</text>
</comment>
<evidence type="ECO:0000256" key="2">
    <source>
        <dbReference type="ARBA" id="ARBA00002681"/>
    </source>
</evidence>
<evidence type="ECO:0000256" key="4">
    <source>
        <dbReference type="ARBA" id="ARBA00010662"/>
    </source>
</evidence>
<name>A0A545TCW4_9GAMM</name>
<dbReference type="InterPro" id="IPR037171">
    <property type="entry name" value="NagB/RpiA_transferase-like"/>
</dbReference>
<evidence type="ECO:0000256" key="6">
    <source>
        <dbReference type="ARBA" id="ARBA00020337"/>
    </source>
</evidence>
<sequence>MIKEIQCDSRDELFTNVANKCASRLTRGVEKQGRASFVVPGGTTPAPMFERLSKMSLDWHNILVAPSDERWIPVDHQASNQKLVEENLLINQASKARVMPLKNDAETPMAGEAIAEKNISELEQPFDVTLVGMGNDGHFASLFPGTPQIAEALDPETTKKCIGIDATGCPVAGEFTQRISLTLSAILNSKLIIVLITGKEKLQVVQRAKAKLAPFDLPISALFHQNQTPVEVYWAE</sequence>
<evidence type="ECO:0000313" key="10">
    <source>
        <dbReference type="Proteomes" id="UP000317839"/>
    </source>
</evidence>
<proteinExistence type="inferred from homology"/>
<evidence type="ECO:0000313" key="9">
    <source>
        <dbReference type="EMBL" id="TQV75063.1"/>
    </source>
</evidence>
<dbReference type="OrthoDB" id="9810967at2"/>
<organism evidence="9 10">
    <name type="scientific">Aliikangiella marina</name>
    <dbReference type="NCBI Taxonomy" id="1712262"/>
    <lineage>
        <taxon>Bacteria</taxon>
        <taxon>Pseudomonadati</taxon>
        <taxon>Pseudomonadota</taxon>
        <taxon>Gammaproteobacteria</taxon>
        <taxon>Oceanospirillales</taxon>
        <taxon>Pleioneaceae</taxon>
        <taxon>Aliikangiella</taxon>
    </lineage>
</organism>
<feature type="domain" description="Glucosamine/galactosamine-6-phosphate isomerase" evidence="8">
    <location>
        <begin position="9"/>
        <end position="226"/>
    </location>
</feature>
<dbReference type="Gene3D" id="3.40.50.1360">
    <property type="match status" value="1"/>
</dbReference>
<keyword evidence="10" id="KW-1185">Reference proteome</keyword>
<dbReference type="GO" id="GO:0017057">
    <property type="term" value="F:6-phosphogluconolactonase activity"/>
    <property type="evidence" value="ECO:0007669"/>
    <property type="project" value="UniProtKB-UniRule"/>
</dbReference>
<comment type="catalytic activity">
    <reaction evidence="1 7">
        <text>6-phospho-D-glucono-1,5-lactone + H2O = 6-phospho-D-gluconate + H(+)</text>
        <dbReference type="Rhea" id="RHEA:12556"/>
        <dbReference type="ChEBI" id="CHEBI:15377"/>
        <dbReference type="ChEBI" id="CHEBI:15378"/>
        <dbReference type="ChEBI" id="CHEBI:57955"/>
        <dbReference type="ChEBI" id="CHEBI:58759"/>
        <dbReference type="EC" id="3.1.1.31"/>
    </reaction>
</comment>
<dbReference type="InterPro" id="IPR006148">
    <property type="entry name" value="Glc/Gal-6P_isomerase"/>
</dbReference>
<reference evidence="9 10" key="1">
    <citation type="submission" date="2019-06" db="EMBL/GenBank/DDBJ databases">
        <title>Draft genome of Aliikangiella marina GYP-15.</title>
        <authorList>
            <person name="Wang G."/>
        </authorList>
    </citation>
    <scope>NUCLEOTIDE SEQUENCE [LARGE SCALE GENOMIC DNA]</scope>
    <source>
        <strain evidence="9 10">GYP-15</strain>
    </source>
</reference>
<evidence type="ECO:0000259" key="8">
    <source>
        <dbReference type="Pfam" id="PF01182"/>
    </source>
</evidence>
<dbReference type="EMBL" id="VIKR01000002">
    <property type="protein sequence ID" value="TQV75063.1"/>
    <property type="molecule type" value="Genomic_DNA"/>
</dbReference>
<dbReference type="UniPathway" id="UPA00115">
    <property type="reaction ID" value="UER00409"/>
</dbReference>
<dbReference type="InterPro" id="IPR039104">
    <property type="entry name" value="6PGL"/>
</dbReference>
<dbReference type="PANTHER" id="PTHR11054:SF0">
    <property type="entry name" value="6-PHOSPHOGLUCONOLACTONASE"/>
    <property type="match status" value="1"/>
</dbReference>
<dbReference type="InterPro" id="IPR005900">
    <property type="entry name" value="6-phosphogluconolactonase_DevB"/>
</dbReference>
<dbReference type="PANTHER" id="PTHR11054">
    <property type="entry name" value="6-PHOSPHOGLUCONOLACTONASE"/>
    <property type="match status" value="1"/>
</dbReference>
<accession>A0A545TCW4</accession>
<dbReference type="EC" id="3.1.1.31" evidence="5 7"/>